<feature type="non-terminal residue" evidence="2">
    <location>
        <position position="130"/>
    </location>
</feature>
<organism evidence="2 3">
    <name type="scientific">Pholiota conissans</name>
    <dbReference type="NCBI Taxonomy" id="109636"/>
    <lineage>
        <taxon>Eukaryota</taxon>
        <taxon>Fungi</taxon>
        <taxon>Dikarya</taxon>
        <taxon>Basidiomycota</taxon>
        <taxon>Agaricomycotina</taxon>
        <taxon>Agaricomycetes</taxon>
        <taxon>Agaricomycetidae</taxon>
        <taxon>Agaricales</taxon>
        <taxon>Agaricineae</taxon>
        <taxon>Strophariaceae</taxon>
        <taxon>Pholiota</taxon>
    </lineage>
</organism>
<dbReference type="Proteomes" id="UP000807469">
    <property type="component" value="Unassembled WGS sequence"/>
</dbReference>
<sequence length="130" mass="14788">MDSDRPSKRPRISDGTAYHDAVPFLQDFDYNVVHATEGILRRVGNDVRGARTQRDTQTAAGTWESTAHWSPPDDPEFALDPDGDMYDSVLCGEVMDEAPAIEVPHKRSKVSRRPHVVWMDLHRQVYLDEI</sequence>
<keyword evidence="3" id="KW-1185">Reference proteome</keyword>
<feature type="compositionally biased region" description="Polar residues" evidence="1">
    <location>
        <begin position="55"/>
        <end position="68"/>
    </location>
</feature>
<gene>
    <name evidence="2" type="ORF">BDN70DRAFT_983658</name>
</gene>
<evidence type="ECO:0000256" key="1">
    <source>
        <dbReference type="SAM" id="MobiDB-lite"/>
    </source>
</evidence>
<reference evidence="2" key="1">
    <citation type="submission" date="2020-11" db="EMBL/GenBank/DDBJ databases">
        <authorList>
            <consortium name="DOE Joint Genome Institute"/>
            <person name="Ahrendt S."/>
            <person name="Riley R."/>
            <person name="Andreopoulos W."/>
            <person name="Labutti K."/>
            <person name="Pangilinan J."/>
            <person name="Ruiz-Duenas F.J."/>
            <person name="Barrasa J.M."/>
            <person name="Sanchez-Garcia M."/>
            <person name="Camarero S."/>
            <person name="Miyauchi S."/>
            <person name="Serrano A."/>
            <person name="Linde D."/>
            <person name="Babiker R."/>
            <person name="Drula E."/>
            <person name="Ayuso-Fernandez I."/>
            <person name="Pacheco R."/>
            <person name="Padilla G."/>
            <person name="Ferreira P."/>
            <person name="Barriuso J."/>
            <person name="Kellner H."/>
            <person name="Castanera R."/>
            <person name="Alfaro M."/>
            <person name="Ramirez L."/>
            <person name="Pisabarro A.G."/>
            <person name="Kuo A."/>
            <person name="Tritt A."/>
            <person name="Lipzen A."/>
            <person name="He G."/>
            <person name="Yan M."/>
            <person name="Ng V."/>
            <person name="Cullen D."/>
            <person name="Martin F."/>
            <person name="Rosso M.-N."/>
            <person name="Henrissat B."/>
            <person name="Hibbett D."/>
            <person name="Martinez A.T."/>
            <person name="Grigoriev I.V."/>
        </authorList>
    </citation>
    <scope>NUCLEOTIDE SEQUENCE</scope>
    <source>
        <strain evidence="2">CIRM-BRFM 674</strain>
    </source>
</reference>
<dbReference type="OrthoDB" id="3035632at2759"/>
<feature type="compositionally biased region" description="Acidic residues" evidence="1">
    <location>
        <begin position="73"/>
        <end position="82"/>
    </location>
</feature>
<comment type="caution">
    <text evidence="2">The sequence shown here is derived from an EMBL/GenBank/DDBJ whole genome shotgun (WGS) entry which is preliminary data.</text>
</comment>
<accession>A0A9P6CQU2</accession>
<dbReference type="EMBL" id="MU155951">
    <property type="protein sequence ID" value="KAF9470530.1"/>
    <property type="molecule type" value="Genomic_DNA"/>
</dbReference>
<feature type="region of interest" description="Disordered" evidence="1">
    <location>
        <begin position="50"/>
        <end position="82"/>
    </location>
</feature>
<name>A0A9P6CQU2_9AGAR</name>
<dbReference type="AlphaFoldDB" id="A0A9P6CQU2"/>
<evidence type="ECO:0000313" key="3">
    <source>
        <dbReference type="Proteomes" id="UP000807469"/>
    </source>
</evidence>
<proteinExistence type="predicted"/>
<protein>
    <submittedName>
        <fullName evidence="2">Uncharacterized protein</fullName>
    </submittedName>
</protein>
<evidence type="ECO:0000313" key="2">
    <source>
        <dbReference type="EMBL" id="KAF9470530.1"/>
    </source>
</evidence>